<comment type="caution">
    <text evidence="2">The sequence shown here is derived from an EMBL/GenBank/DDBJ whole genome shotgun (WGS) entry which is preliminary data.</text>
</comment>
<feature type="compositionally biased region" description="Low complexity" evidence="1">
    <location>
        <begin position="1003"/>
        <end position="1020"/>
    </location>
</feature>
<reference evidence="2" key="1">
    <citation type="submission" date="2022-08" db="EMBL/GenBank/DDBJ databases">
        <authorList>
            <person name="Tistechok S."/>
            <person name="Samborskyy M."/>
            <person name="Roman I."/>
        </authorList>
    </citation>
    <scope>NUCLEOTIDE SEQUENCE</scope>
    <source>
        <strain evidence="2">DSM 103496</strain>
    </source>
</reference>
<evidence type="ECO:0000313" key="3">
    <source>
        <dbReference type="Proteomes" id="UP001141259"/>
    </source>
</evidence>
<feature type="compositionally biased region" description="Low complexity" evidence="1">
    <location>
        <begin position="36"/>
        <end position="56"/>
    </location>
</feature>
<evidence type="ECO:0000256" key="1">
    <source>
        <dbReference type="SAM" id="MobiDB-lite"/>
    </source>
</evidence>
<dbReference type="Proteomes" id="UP001141259">
    <property type="component" value="Unassembled WGS sequence"/>
</dbReference>
<feature type="compositionally biased region" description="Low complexity" evidence="1">
    <location>
        <begin position="804"/>
        <end position="821"/>
    </location>
</feature>
<accession>A0A9X2VYP8</accession>
<feature type="region of interest" description="Disordered" evidence="1">
    <location>
        <begin position="253"/>
        <end position="279"/>
    </location>
</feature>
<feature type="region of interest" description="Disordered" evidence="1">
    <location>
        <begin position="803"/>
        <end position="841"/>
    </location>
</feature>
<dbReference type="AlphaFoldDB" id="A0A9X2VYP8"/>
<dbReference type="EMBL" id="JANYMP010000057">
    <property type="protein sequence ID" value="MCS7484842.1"/>
    <property type="molecule type" value="Genomic_DNA"/>
</dbReference>
<name>A0A9X2VYP8_9PSEU</name>
<dbReference type="RefSeq" id="WP_259630287.1">
    <property type="nucleotide sequence ID" value="NZ_JANYMP010000057.1"/>
</dbReference>
<feature type="region of interest" description="Disordered" evidence="1">
    <location>
        <begin position="1"/>
        <end position="140"/>
    </location>
</feature>
<proteinExistence type="predicted"/>
<keyword evidence="3" id="KW-1185">Reference proteome</keyword>
<organism evidence="2 3">
    <name type="scientific">Umezawaea endophytica</name>
    <dbReference type="NCBI Taxonomy" id="1654476"/>
    <lineage>
        <taxon>Bacteria</taxon>
        <taxon>Bacillati</taxon>
        <taxon>Actinomycetota</taxon>
        <taxon>Actinomycetes</taxon>
        <taxon>Pseudonocardiales</taxon>
        <taxon>Pseudonocardiaceae</taxon>
        <taxon>Umezawaea</taxon>
    </lineage>
</organism>
<sequence length="1036" mass="111511">MNDSGERWFTSFQRHKTPSAPAPELHDSAPVDEPEAPAAPDSGLADQAPSSDQAPSTPDPSSPSTAARQDAPVAANAAEEHGEVHNPASDAEQSAVTADEVASAADDEIHSSGSESGDTARTVPVFTVSRDDARTATGNETPAVTTSMTFATVAEGANIIGAQFNNTMIGHVPLSDSPARPAHLQEVLNCYAEPAGATDLLTRVQAGDPIVVFDLGEGQGRTTHAEALAARLLGFIPRKPDIVAANHAIRTDDIGQSGHVGPRQSGDPASAHTDPGASSLAMPSAVVPPLVVPFPASREFASTMVDAARLRFTGVDHFPHERLPLNRGRVWFLQLPADEDEYKVADDFSHCLPELRRRLTAQGSALFVLTRPSQWRRIGGNDHTLYVQASTVVQVPTLRQVAQARVTGRLPSVDTGWWFDHTAVTERINSAGTAQAAAVADSIVTAELTPVELLPVLRFGSAPTKPASADGTGTDETESIRSRRLAMVLSAGDHWQNELLAWHCLPGRTAFERAFQLTAAAMTGLPAAHVYLGAVELTRQLDSKAASDDIARSAPGVIQMLHAIEGRQDDGDRIRFRRSGWEDAILEYFWADRPLARENFITWLPSAPLFQAKAAMETVTDAQRRAVARRVVRFALRWAHRQDRDIPLKTLAQAWRTDRPALWAELVSILDAVACADDTDEVELGEEIASVASHRGFVHQLLLNWSKTQQVGLRHVVLEICAGTFAERYTGKALVRLKYAGAHADEHTLSTLTRAIERLWQEPSARPVLIAEVASWCVNDATVRAGCVAFAHLAALRIPVAAGPDSTQTQTPDTPAPNTQPSDLWPPLEHDLTSRQPTGVPVEHRTPDMDSVTAQGSISASHGSGVLILEPDLDYVPDETILSRCWRVLLHTEKRFTGEQITLITSWLDAALSAPPQRPTILSILRKAVRGDTADDRHIRDGLRGAVRAWSGEAPECEALYQELTRGLDADLARPIESALTTADSSRHRAVPAQHDDTDALHATSTTPSTPPATTIALPPTASPPTAPTITAPMES</sequence>
<gene>
    <name evidence="2" type="ORF">NZH93_49120</name>
</gene>
<protein>
    <submittedName>
        <fullName evidence="2">Uncharacterized protein</fullName>
    </submittedName>
</protein>
<feature type="region of interest" description="Disordered" evidence="1">
    <location>
        <begin position="981"/>
        <end position="1036"/>
    </location>
</feature>
<evidence type="ECO:0000313" key="2">
    <source>
        <dbReference type="EMBL" id="MCS7484842.1"/>
    </source>
</evidence>